<dbReference type="InterPro" id="IPR011335">
    <property type="entry name" value="Restrct_endonuc-II-like"/>
</dbReference>
<proteinExistence type="predicted"/>
<protein>
    <recommendedName>
        <fullName evidence="2">YqaJ viral recombinase domain-containing protein</fullName>
    </recommendedName>
</protein>
<dbReference type="Gene3D" id="3.90.320.10">
    <property type="match status" value="1"/>
</dbReference>
<name>M1HHP1_9PHYC</name>
<gene>
    <name evidence="1" type="primary">NYs-1_654L</name>
    <name evidence="1" type="ORF">PBCVNYs1_654L</name>
</gene>
<evidence type="ECO:0000313" key="1">
    <source>
        <dbReference type="EMBL" id="AGE58828.1"/>
    </source>
</evidence>
<dbReference type="InterPro" id="IPR011604">
    <property type="entry name" value="PDDEXK-like_dom_sf"/>
</dbReference>
<dbReference type="GeneID" id="40525699"/>
<dbReference type="EMBL" id="JX997183">
    <property type="protein sequence ID" value="AGE58828.1"/>
    <property type="molecule type" value="Genomic_DNA"/>
</dbReference>
<sequence>MMIGEPYLCVYASQGAACIGENKHKKICDAVETFWERANSESYKNALRRNHILTNDEIIERLEKNHPKIAELIRIAEENEESSTDVANKYNRLIHEFTKYANENYISTEYCRVIDDALRKTTYTTYGNAQEMKVFQYIRDTLGIDCVEDSTFYKMQAGTIDNEFGSFPWYIGGKIDAINRDRTILIEIKNRVNRLFKHLPSYEMIQIQTYMQLLNLDKAILVECMKTKENNVLHSDVNVVSVNKDDVLWEMEILPKLEGFVDFITRIVYDEKLQDKFLLSKRRSSIVSFHITSYVRKKREEKQNKLLQSNKK</sequence>
<evidence type="ECO:0008006" key="2">
    <source>
        <dbReference type="Google" id="ProtNLM"/>
    </source>
</evidence>
<reference evidence="1" key="1">
    <citation type="submission" date="2012-10" db="EMBL/GenBank/DDBJ databases">
        <title>Towards defining the chloroviruses: a genomic journey through a genus of large DNA viruses.</title>
        <authorList>
            <person name="Jeanniard A."/>
            <person name="Dunigan D.D."/>
            <person name="Gurnon J.R."/>
            <person name="Agarkova I."/>
            <person name="Kang M."/>
            <person name="Vitek J."/>
            <person name="Duncan G."/>
            <person name="McClung O.W."/>
            <person name="Larsen M."/>
            <person name="Claverie J.-M."/>
            <person name="Van Etten J.L."/>
            <person name="Blanc G."/>
        </authorList>
    </citation>
    <scope>NUCLEOTIDE SEQUENCE</scope>
</reference>
<dbReference type="SUPFAM" id="SSF52980">
    <property type="entry name" value="Restriction endonuclease-like"/>
    <property type="match status" value="1"/>
</dbReference>
<dbReference type="RefSeq" id="YP_009665473.1">
    <property type="nucleotide sequence ID" value="NC_043235.1"/>
</dbReference>
<accession>M1HHP1</accession>
<organism evidence="1">
    <name type="scientific">Paramecium bursaria Chlorella virus NYs1</name>
    <dbReference type="NCBI Taxonomy" id="83442"/>
    <lineage>
        <taxon>Viruses</taxon>
        <taxon>Varidnaviria</taxon>
        <taxon>Bamfordvirae</taxon>
        <taxon>Nucleocytoviricota</taxon>
        <taxon>Megaviricetes</taxon>
        <taxon>Algavirales</taxon>
        <taxon>Phycodnaviridae</taxon>
        <taxon>Chlorovirus</taxon>
        <taxon>Chlorovirus newyorkense</taxon>
    </lineage>
</organism>
<dbReference type="KEGG" id="vg:40525699"/>